<proteinExistence type="predicted"/>
<organism evidence="2 3">
    <name type="scientific">Ramlibacter albus</name>
    <dbReference type="NCBI Taxonomy" id="2079448"/>
    <lineage>
        <taxon>Bacteria</taxon>
        <taxon>Pseudomonadati</taxon>
        <taxon>Pseudomonadota</taxon>
        <taxon>Betaproteobacteria</taxon>
        <taxon>Burkholderiales</taxon>
        <taxon>Comamonadaceae</taxon>
        <taxon>Ramlibacter</taxon>
    </lineage>
</organism>
<gene>
    <name evidence="2" type="ORF">H8R02_15275</name>
</gene>
<dbReference type="AlphaFoldDB" id="A0A923S2U4"/>
<feature type="transmembrane region" description="Helical" evidence="1">
    <location>
        <begin position="29"/>
        <end position="52"/>
    </location>
</feature>
<keyword evidence="3" id="KW-1185">Reference proteome</keyword>
<evidence type="ECO:0000256" key="1">
    <source>
        <dbReference type="SAM" id="Phobius"/>
    </source>
</evidence>
<dbReference type="RefSeq" id="WP_187082300.1">
    <property type="nucleotide sequence ID" value="NZ_JACORU010000005.1"/>
</dbReference>
<protein>
    <submittedName>
        <fullName evidence="2">Uncharacterized protein</fullName>
    </submittedName>
</protein>
<evidence type="ECO:0000313" key="2">
    <source>
        <dbReference type="EMBL" id="MBC5765829.1"/>
    </source>
</evidence>
<keyword evidence="1" id="KW-1133">Transmembrane helix</keyword>
<keyword evidence="1" id="KW-0812">Transmembrane</keyword>
<reference evidence="2" key="1">
    <citation type="submission" date="2020-08" db="EMBL/GenBank/DDBJ databases">
        <title>Ramlibacter sp. GTP1 16S ribosomal RNA gene genome sequencing and assembly.</title>
        <authorList>
            <person name="Kang M."/>
        </authorList>
    </citation>
    <scope>NUCLEOTIDE SEQUENCE</scope>
    <source>
        <strain evidence="2">GTP1</strain>
    </source>
</reference>
<feature type="transmembrane region" description="Helical" evidence="1">
    <location>
        <begin position="88"/>
        <end position="107"/>
    </location>
</feature>
<name>A0A923S2U4_9BURK</name>
<dbReference type="Proteomes" id="UP000596827">
    <property type="component" value="Unassembled WGS sequence"/>
</dbReference>
<feature type="transmembrane region" description="Helical" evidence="1">
    <location>
        <begin position="64"/>
        <end position="82"/>
    </location>
</feature>
<evidence type="ECO:0000313" key="3">
    <source>
        <dbReference type="Proteomes" id="UP000596827"/>
    </source>
</evidence>
<sequence length="116" mass="12349">MAAAALPALYIGVFHPLTGDHDLLSMLATTFIMAYFSAVAAVLIGVPSYFALRRLNLVKWWSATVFGALAGAVVRGVATIPADPEPAVLLRFALLGAAAGFLFWLIWRQGHGALHD</sequence>
<accession>A0A923S2U4</accession>
<keyword evidence="1" id="KW-0472">Membrane</keyword>
<comment type="caution">
    <text evidence="2">The sequence shown here is derived from an EMBL/GenBank/DDBJ whole genome shotgun (WGS) entry which is preliminary data.</text>
</comment>
<dbReference type="EMBL" id="JACORU010000005">
    <property type="protein sequence ID" value="MBC5765829.1"/>
    <property type="molecule type" value="Genomic_DNA"/>
</dbReference>